<sequence>MTWPGHSVLQVPVPPLEPFVRVRHAHYDPAWVSADPAFVHAHVTALGPWLAEPSPADLAVVAEVAASVEPFDFVLERVATFASGIVHLVPEPDAAFQALTERLTAAFPQCPPYAGEFAPVPHLTLDLRSPEVSEESTRALLGDVVPARCRADSLDLAWYEADGCRLVHRWPLGRRRPVLGSAP</sequence>
<protein>
    <submittedName>
        <fullName evidence="1">2'-5' RNA ligase family protein</fullName>
    </submittedName>
</protein>
<accession>A0ABR6UD89</accession>
<reference evidence="1 2" key="1">
    <citation type="submission" date="2020-08" db="EMBL/GenBank/DDBJ databases">
        <title>novel species in genus Nocardioides.</title>
        <authorList>
            <person name="Zhang G."/>
        </authorList>
    </citation>
    <scope>NUCLEOTIDE SEQUENCE [LARGE SCALE GENOMIC DNA]</scope>
    <source>
        <strain evidence="1 2">SC8A-24</strain>
    </source>
</reference>
<dbReference type="Pfam" id="PF13563">
    <property type="entry name" value="2_5_RNA_ligase2"/>
    <property type="match status" value="1"/>
</dbReference>
<dbReference type="InterPro" id="IPR009097">
    <property type="entry name" value="Cyclic_Pdiesterase"/>
</dbReference>
<evidence type="ECO:0000313" key="1">
    <source>
        <dbReference type="EMBL" id="MBC2962245.1"/>
    </source>
</evidence>
<organism evidence="1 2">
    <name type="scientific">Nocardioides deserti</name>
    <dbReference type="NCBI Taxonomy" id="1588644"/>
    <lineage>
        <taxon>Bacteria</taxon>
        <taxon>Bacillati</taxon>
        <taxon>Actinomycetota</taxon>
        <taxon>Actinomycetes</taxon>
        <taxon>Propionibacteriales</taxon>
        <taxon>Nocardioidaceae</taxon>
        <taxon>Nocardioides</taxon>
    </lineage>
</organism>
<proteinExistence type="predicted"/>
<gene>
    <name evidence="1" type="ORF">H7344_18295</name>
</gene>
<evidence type="ECO:0000313" key="2">
    <source>
        <dbReference type="Proteomes" id="UP000604001"/>
    </source>
</evidence>
<name>A0ABR6UD89_9ACTN</name>
<dbReference type="SUPFAM" id="SSF55144">
    <property type="entry name" value="LigT-like"/>
    <property type="match status" value="1"/>
</dbReference>
<dbReference type="EMBL" id="JACMYC010000018">
    <property type="protein sequence ID" value="MBC2962245.1"/>
    <property type="molecule type" value="Genomic_DNA"/>
</dbReference>
<keyword evidence="1" id="KW-0436">Ligase</keyword>
<keyword evidence="2" id="KW-1185">Reference proteome</keyword>
<comment type="caution">
    <text evidence="1">The sequence shown here is derived from an EMBL/GenBank/DDBJ whole genome shotgun (WGS) entry which is preliminary data.</text>
</comment>
<dbReference type="GO" id="GO:0016874">
    <property type="term" value="F:ligase activity"/>
    <property type="evidence" value="ECO:0007669"/>
    <property type="project" value="UniProtKB-KW"/>
</dbReference>
<dbReference type="Gene3D" id="3.90.1140.10">
    <property type="entry name" value="Cyclic phosphodiesterase"/>
    <property type="match status" value="1"/>
</dbReference>
<dbReference type="Proteomes" id="UP000604001">
    <property type="component" value="Unassembled WGS sequence"/>
</dbReference>
<dbReference type="RefSeq" id="WP_186347422.1">
    <property type="nucleotide sequence ID" value="NZ_BMMR01000001.1"/>
</dbReference>